<evidence type="ECO:0000313" key="1">
    <source>
        <dbReference type="EMBL" id="PQJ11437.1"/>
    </source>
</evidence>
<dbReference type="Proteomes" id="UP000239872">
    <property type="component" value="Unassembled WGS sequence"/>
</dbReference>
<proteinExistence type="predicted"/>
<dbReference type="RefSeq" id="WP_105038316.1">
    <property type="nucleotide sequence ID" value="NZ_PPSL01000002.1"/>
</dbReference>
<organism evidence="1 2">
    <name type="scientific">Flavipsychrobacter stenotrophus</name>
    <dbReference type="NCBI Taxonomy" id="2077091"/>
    <lineage>
        <taxon>Bacteria</taxon>
        <taxon>Pseudomonadati</taxon>
        <taxon>Bacteroidota</taxon>
        <taxon>Chitinophagia</taxon>
        <taxon>Chitinophagales</taxon>
        <taxon>Chitinophagaceae</taxon>
        <taxon>Flavipsychrobacter</taxon>
    </lineage>
</organism>
<accession>A0A2S7SXU4</accession>
<keyword evidence="2" id="KW-1185">Reference proteome</keyword>
<sequence length="111" mass="12535">MTKAEELYHSIAADIPDTTKSKMFGALCLKAPNGKAGVMFWKEYMVFKLPDTEQAEALQLKNAKMFTPMDGRAMNGWVQLSEAHSAKWKQLAETSMEHVKKIEVKSKKAKK</sequence>
<protein>
    <recommendedName>
        <fullName evidence="3">TfoX N-terminal domain-containing protein</fullName>
    </recommendedName>
</protein>
<name>A0A2S7SXU4_9BACT</name>
<gene>
    <name evidence="1" type="ORF">CJD36_006445</name>
</gene>
<comment type="caution">
    <text evidence="1">The sequence shown here is derived from an EMBL/GenBank/DDBJ whole genome shotgun (WGS) entry which is preliminary data.</text>
</comment>
<dbReference type="OrthoDB" id="963621at2"/>
<evidence type="ECO:0008006" key="3">
    <source>
        <dbReference type="Google" id="ProtNLM"/>
    </source>
</evidence>
<reference evidence="1 2" key="1">
    <citation type="submission" date="2018-01" db="EMBL/GenBank/DDBJ databases">
        <title>A novel member of the phylum Bacteroidetes isolated from glacier ice.</title>
        <authorList>
            <person name="Liu Q."/>
            <person name="Xin Y.-H."/>
        </authorList>
    </citation>
    <scope>NUCLEOTIDE SEQUENCE [LARGE SCALE GENOMIC DNA]</scope>
    <source>
        <strain evidence="1 2">RB1R16</strain>
    </source>
</reference>
<dbReference type="EMBL" id="PPSL01000002">
    <property type="protein sequence ID" value="PQJ11437.1"/>
    <property type="molecule type" value="Genomic_DNA"/>
</dbReference>
<dbReference type="AlphaFoldDB" id="A0A2S7SXU4"/>
<evidence type="ECO:0000313" key="2">
    <source>
        <dbReference type="Proteomes" id="UP000239872"/>
    </source>
</evidence>